<dbReference type="Gene3D" id="3.40.190.10">
    <property type="entry name" value="Periplasmic binding protein-like II"/>
    <property type="match status" value="1"/>
</dbReference>
<dbReference type="PANTHER" id="PTHR42928:SF5">
    <property type="entry name" value="BLR1237 PROTEIN"/>
    <property type="match status" value="1"/>
</dbReference>
<dbReference type="Pfam" id="PF03401">
    <property type="entry name" value="TctC"/>
    <property type="match status" value="1"/>
</dbReference>
<dbReference type="InterPro" id="IPR005064">
    <property type="entry name" value="BUG"/>
</dbReference>
<evidence type="ECO:0008006" key="4">
    <source>
        <dbReference type="Google" id="ProtNLM"/>
    </source>
</evidence>
<dbReference type="PIRSF" id="PIRSF017082">
    <property type="entry name" value="YflP"/>
    <property type="match status" value="1"/>
</dbReference>
<dbReference type="AlphaFoldDB" id="A0A5Q4ZNP3"/>
<dbReference type="Proteomes" id="UP000325811">
    <property type="component" value="Chromosome II"/>
</dbReference>
<accession>A0A5Q4ZNP3</accession>
<dbReference type="RefSeq" id="WP_007176657.1">
    <property type="nucleotide sequence ID" value="NZ_LR699554.1"/>
</dbReference>
<sequence length="334" mass="35304">MSSARTGTEHWRWRAMLAACTVVLGVSGALTQTDARAEWPEGPIRLVIAFPGGSSEAQARILAKALNTYLGQPIVVQAQPGAGGNIASAYVARARPDGYTILLGSNTFFETNPLVYKDIGYQLVDLKPVSMLSEQTYVLAVRPGLGLRTVRELVDFATRNPGKLTNATAGIGSPVALAKLEFEQKTGVRLTDIPYKGGGEDTMAVLGGFADLEFSGVTDVAGNIEAGTLLALGVTSRQRAPRLPNVPSLEEAGLTGYQFTTWNCIFVPAATAAPIVARLHAALVKSIQTPEVRAEFEQLGFAAVSSTGDAAARRLASEAQSWSALFRSRGIVAK</sequence>
<dbReference type="EMBL" id="LR699554">
    <property type="protein sequence ID" value="VVD32288.1"/>
    <property type="molecule type" value="Genomic_DNA"/>
</dbReference>
<proteinExistence type="inferred from homology"/>
<evidence type="ECO:0000313" key="2">
    <source>
        <dbReference type="EMBL" id="VVD32288.1"/>
    </source>
</evidence>
<dbReference type="PANTHER" id="PTHR42928">
    <property type="entry name" value="TRICARBOXYLATE-BINDING PROTEIN"/>
    <property type="match status" value="1"/>
</dbReference>
<evidence type="ECO:0000256" key="1">
    <source>
        <dbReference type="ARBA" id="ARBA00006987"/>
    </source>
</evidence>
<dbReference type="InterPro" id="IPR042100">
    <property type="entry name" value="Bug_dom1"/>
</dbReference>
<gene>
    <name evidence="2" type="ORF">PDMSB3_0990</name>
</gene>
<dbReference type="Gene3D" id="3.40.190.150">
    <property type="entry name" value="Bordetella uptake gene, domain 1"/>
    <property type="match status" value="1"/>
</dbReference>
<organism evidence="2 3">
    <name type="scientific">Paraburkholderia dioscoreae</name>
    <dbReference type="NCBI Taxonomy" id="2604047"/>
    <lineage>
        <taxon>Bacteria</taxon>
        <taxon>Pseudomonadati</taxon>
        <taxon>Pseudomonadota</taxon>
        <taxon>Betaproteobacteria</taxon>
        <taxon>Burkholderiales</taxon>
        <taxon>Burkholderiaceae</taxon>
        <taxon>Paraburkholderia</taxon>
    </lineage>
</organism>
<reference evidence="2 3" key="1">
    <citation type="submission" date="2019-08" db="EMBL/GenBank/DDBJ databases">
        <authorList>
            <person name="Herpell B J."/>
        </authorList>
    </citation>
    <scope>NUCLEOTIDE SEQUENCE [LARGE SCALE GENOMIC DNA]</scope>
    <source>
        <strain evidence="3">Msb3</strain>
    </source>
</reference>
<comment type="similarity">
    <text evidence="1">Belongs to the UPF0065 (bug) family.</text>
</comment>
<name>A0A5Q4ZNP3_9BURK</name>
<keyword evidence="3" id="KW-1185">Reference proteome</keyword>
<dbReference type="KEGG" id="pdio:PDMSB3_0990.1"/>
<protein>
    <recommendedName>
        <fullName evidence="4">Tripartite-type tricarboxylate transporter, receptor component TctC</fullName>
    </recommendedName>
</protein>
<evidence type="ECO:0000313" key="3">
    <source>
        <dbReference type="Proteomes" id="UP000325811"/>
    </source>
</evidence>
<dbReference type="CDD" id="cd07012">
    <property type="entry name" value="PBP2_Bug_TTT"/>
    <property type="match status" value="1"/>
</dbReference>